<proteinExistence type="predicted"/>
<accession>A0ACD3ATF5</accession>
<dbReference type="Proteomes" id="UP000308600">
    <property type="component" value="Unassembled WGS sequence"/>
</dbReference>
<protein>
    <submittedName>
        <fullName evidence="1">Uncharacterized protein</fullName>
    </submittedName>
</protein>
<reference evidence="1 2" key="1">
    <citation type="journal article" date="2019" name="Nat. Ecol. Evol.">
        <title>Megaphylogeny resolves global patterns of mushroom evolution.</title>
        <authorList>
            <person name="Varga T."/>
            <person name="Krizsan K."/>
            <person name="Foldi C."/>
            <person name="Dima B."/>
            <person name="Sanchez-Garcia M."/>
            <person name="Sanchez-Ramirez S."/>
            <person name="Szollosi G.J."/>
            <person name="Szarkandi J.G."/>
            <person name="Papp V."/>
            <person name="Albert L."/>
            <person name="Andreopoulos W."/>
            <person name="Angelini C."/>
            <person name="Antonin V."/>
            <person name="Barry K.W."/>
            <person name="Bougher N.L."/>
            <person name="Buchanan P."/>
            <person name="Buyck B."/>
            <person name="Bense V."/>
            <person name="Catcheside P."/>
            <person name="Chovatia M."/>
            <person name="Cooper J."/>
            <person name="Damon W."/>
            <person name="Desjardin D."/>
            <person name="Finy P."/>
            <person name="Geml J."/>
            <person name="Haridas S."/>
            <person name="Hughes K."/>
            <person name="Justo A."/>
            <person name="Karasinski D."/>
            <person name="Kautmanova I."/>
            <person name="Kiss B."/>
            <person name="Kocsube S."/>
            <person name="Kotiranta H."/>
            <person name="LaButti K.M."/>
            <person name="Lechner B.E."/>
            <person name="Liimatainen K."/>
            <person name="Lipzen A."/>
            <person name="Lukacs Z."/>
            <person name="Mihaltcheva S."/>
            <person name="Morgado L.N."/>
            <person name="Niskanen T."/>
            <person name="Noordeloos M.E."/>
            <person name="Ohm R.A."/>
            <person name="Ortiz-Santana B."/>
            <person name="Ovrebo C."/>
            <person name="Racz N."/>
            <person name="Riley R."/>
            <person name="Savchenko A."/>
            <person name="Shiryaev A."/>
            <person name="Soop K."/>
            <person name="Spirin V."/>
            <person name="Szebenyi C."/>
            <person name="Tomsovsky M."/>
            <person name="Tulloss R.E."/>
            <person name="Uehling J."/>
            <person name="Grigoriev I.V."/>
            <person name="Vagvolgyi C."/>
            <person name="Papp T."/>
            <person name="Martin F.M."/>
            <person name="Miettinen O."/>
            <person name="Hibbett D.S."/>
            <person name="Nagy L.G."/>
        </authorList>
    </citation>
    <scope>NUCLEOTIDE SEQUENCE [LARGE SCALE GENOMIC DNA]</scope>
    <source>
        <strain evidence="1 2">NL-1719</strain>
    </source>
</reference>
<dbReference type="EMBL" id="ML208339">
    <property type="protein sequence ID" value="TFK69000.1"/>
    <property type="molecule type" value="Genomic_DNA"/>
</dbReference>
<organism evidence="1 2">
    <name type="scientific">Pluteus cervinus</name>
    <dbReference type="NCBI Taxonomy" id="181527"/>
    <lineage>
        <taxon>Eukaryota</taxon>
        <taxon>Fungi</taxon>
        <taxon>Dikarya</taxon>
        <taxon>Basidiomycota</taxon>
        <taxon>Agaricomycotina</taxon>
        <taxon>Agaricomycetes</taxon>
        <taxon>Agaricomycetidae</taxon>
        <taxon>Agaricales</taxon>
        <taxon>Pluteineae</taxon>
        <taxon>Pluteaceae</taxon>
        <taxon>Pluteus</taxon>
    </lineage>
</organism>
<keyword evidence="2" id="KW-1185">Reference proteome</keyword>
<name>A0ACD3ATF5_9AGAR</name>
<sequence>MSLTLTAPFHTGGRATGSLHFYDPHAFQRSQMEDKILRLRQEILDLQVARNALLPISSIPNEVLSHIFSISRESGMKSLLSLTWVCHHWRTVASSNALLWAYIGPDNLRWAAECLRRSKQAALEGLLILEHPSIFDIGNRVLSQMHRFRRLEVRVVHRWRNAADRLGDFLKRPAPMLESLTLTYVPIPDSLFSRNSPLLHTIVLHRCNIPSWTSNTLPLASLKHLGIHIGRIYVLNFIQSLPVSLPKLETLTLHSALLPSPAALTAQPPVRVYFPNLKRLHFSSTNTSPITEFFKYCSVVPSTSVCVEITADDHQTIRGLLQLMQASKAFSHRTNVSAILSHGYDPDDAVSIEALHNIDDQNPFDFEFTHQLPWADIIQIFTNVPAHSLRNLTLAAPEISVDDWTGIFGRFVDLEELVLQGELTIRTFTQYIVISTSESILNNGEDPDSRGVQIFPFPALRRLKFRGYNLESSVDVDLHREFHAFCSALEVRRDFGMRLEKIWVSPDIFYLELLGEVVDEVLVL</sequence>
<evidence type="ECO:0000313" key="1">
    <source>
        <dbReference type="EMBL" id="TFK69000.1"/>
    </source>
</evidence>
<gene>
    <name evidence="1" type="ORF">BDN72DRAFT_897629</name>
</gene>
<evidence type="ECO:0000313" key="2">
    <source>
        <dbReference type="Proteomes" id="UP000308600"/>
    </source>
</evidence>